<evidence type="ECO:0000256" key="1">
    <source>
        <dbReference type="SAM" id="Phobius"/>
    </source>
</evidence>
<keyword evidence="1" id="KW-0472">Membrane</keyword>
<dbReference type="AlphaFoldDB" id="Q8DH82"/>
<dbReference type="EMBL" id="BA000039">
    <property type="protein sequence ID" value="BAC09629.1"/>
    <property type="molecule type" value="Genomic_DNA"/>
</dbReference>
<dbReference type="EnsemblBacteria" id="BAC09629">
    <property type="protein sequence ID" value="BAC09629"/>
    <property type="gene ID" value="BAC09629"/>
</dbReference>
<dbReference type="KEGG" id="tel:tll2077"/>
<protein>
    <submittedName>
        <fullName evidence="2">Tll2077 protein</fullName>
    </submittedName>
</protein>
<dbReference type="PANTHER" id="PTHR41795:SF1">
    <property type="entry name" value="EXOPOLYSACCHARIDE SYNTHESIS PROTEIN"/>
    <property type="match status" value="1"/>
</dbReference>
<sequence>MPTFPPPVIFYGNFMAKLSTDLERTFLSPVPSPSDEEVLTQQLVSLADILQLAGERTFGFLLAVLSLPSALPIPAPGYATPFGIVLLLLGWQLLVGASTPWLPPQLLKRTMPRSQIQKIVRTALPWLRRIELISRPRLRSICTTRSGRLGLGVAVSLMAISMILPIPGTNTIPAMGIFTIGFGLLDDDGLISLAGVVISLIGLAVTTSILIALAWGGNSLLDLLKAWLHS</sequence>
<accession>Q8DH82</accession>
<reference evidence="2 3" key="1">
    <citation type="journal article" date="2002" name="DNA Res.">
        <title>Complete genome structure of the thermophilic cyanobacterium Thermosynechococcus elongatus BP-1.</title>
        <authorList>
            <person name="Nakamura Y."/>
            <person name="Kaneko T."/>
            <person name="Sato S."/>
            <person name="Ikeuchi M."/>
            <person name="Katoh H."/>
            <person name="Sasamoto S."/>
            <person name="Watanabe A."/>
            <person name="Iriguchi M."/>
            <person name="Kawashima K."/>
            <person name="Kimura T."/>
            <person name="Kishida Y."/>
            <person name="Kiyokawa C."/>
            <person name="Kohara M."/>
            <person name="Matsumoto M."/>
            <person name="Matsuno A."/>
            <person name="Nakazaki N."/>
            <person name="Shimpo S."/>
            <person name="Sugimoto M."/>
            <person name="Takeuchi C."/>
            <person name="Yamada M."/>
            <person name="Tabata S."/>
        </authorList>
    </citation>
    <scope>NUCLEOTIDE SEQUENCE [LARGE SCALE GENOMIC DNA]</scope>
    <source>
        <strain evidence="3">IAM M-273 / NIES-2133 / BP-1</strain>
    </source>
</reference>
<feature type="transmembrane region" description="Helical" evidence="1">
    <location>
        <begin position="189"/>
        <end position="215"/>
    </location>
</feature>
<dbReference type="InterPro" id="IPR010331">
    <property type="entry name" value="ExoD"/>
</dbReference>
<evidence type="ECO:0000313" key="2">
    <source>
        <dbReference type="EMBL" id="BAC09629.1"/>
    </source>
</evidence>
<dbReference type="Pfam" id="PF06055">
    <property type="entry name" value="ExoD"/>
    <property type="match status" value="1"/>
</dbReference>
<evidence type="ECO:0000313" key="3">
    <source>
        <dbReference type="Proteomes" id="UP000000440"/>
    </source>
</evidence>
<organism evidence="2 3">
    <name type="scientific">Thermosynechococcus vestitus (strain NIES-2133 / IAM M-273 / BP-1)</name>
    <dbReference type="NCBI Taxonomy" id="197221"/>
    <lineage>
        <taxon>Bacteria</taxon>
        <taxon>Bacillati</taxon>
        <taxon>Cyanobacteriota</taxon>
        <taxon>Cyanophyceae</taxon>
        <taxon>Acaryochloridales</taxon>
        <taxon>Thermosynechococcaceae</taxon>
        <taxon>Thermosynechococcus</taxon>
    </lineage>
</organism>
<dbReference type="eggNOG" id="COG3932">
    <property type="taxonomic scope" value="Bacteria"/>
</dbReference>
<dbReference type="Proteomes" id="UP000000440">
    <property type="component" value="Chromosome"/>
</dbReference>
<name>Q8DH82_THEVB</name>
<proteinExistence type="predicted"/>
<keyword evidence="3" id="KW-1185">Reference proteome</keyword>
<keyword evidence="1" id="KW-0812">Transmembrane</keyword>
<keyword evidence="1" id="KW-1133">Transmembrane helix</keyword>
<gene>
    <name evidence="2" type="ordered locus">tll2077</name>
</gene>
<dbReference type="STRING" id="197221.gene:10748687"/>
<dbReference type="PANTHER" id="PTHR41795">
    <property type="entry name" value="EXOPOLYSACCHARIDE SYNTHESIS PROTEIN"/>
    <property type="match status" value="1"/>
</dbReference>
<dbReference type="PATRIC" id="fig|197221.4.peg.2173"/>